<organism evidence="2 3">
    <name type="scientific">Streptomyces katrae</name>
    <dbReference type="NCBI Taxonomy" id="68223"/>
    <lineage>
        <taxon>Bacteria</taxon>
        <taxon>Bacillati</taxon>
        <taxon>Actinomycetota</taxon>
        <taxon>Actinomycetes</taxon>
        <taxon>Kitasatosporales</taxon>
        <taxon>Streptomycetaceae</taxon>
        <taxon>Streptomyces</taxon>
    </lineage>
</organism>
<gene>
    <name evidence="2" type="ORF">VR44_18290</name>
</gene>
<evidence type="ECO:0000259" key="1">
    <source>
        <dbReference type="PROSITE" id="PS50043"/>
    </source>
</evidence>
<reference evidence="2 3" key="1">
    <citation type="submission" date="2015-02" db="EMBL/GenBank/DDBJ databases">
        <authorList>
            <person name="Ju K.-S."/>
            <person name="Doroghazi J.R."/>
            <person name="Metcalf W."/>
        </authorList>
    </citation>
    <scope>NUCLEOTIDE SEQUENCE [LARGE SCALE GENOMIC DNA]</scope>
    <source>
        <strain evidence="2 3">NRRL ISP-5550</strain>
    </source>
</reference>
<feature type="non-terminal residue" evidence="2">
    <location>
        <position position="1"/>
    </location>
</feature>
<dbReference type="SUPFAM" id="SSF46894">
    <property type="entry name" value="C-terminal effector domain of the bipartite response regulators"/>
    <property type="match status" value="1"/>
</dbReference>
<dbReference type="EMBL" id="JZWV01000498">
    <property type="protein sequence ID" value="KJY31347.1"/>
    <property type="molecule type" value="Genomic_DNA"/>
</dbReference>
<sequence length="39" mass="4414">SRLYLSEGTVKNHISRVLSRLGLRDRTQAALYARDNGLI</sequence>
<dbReference type="PATRIC" id="fig|68223.7.peg.8206"/>
<evidence type="ECO:0000313" key="3">
    <source>
        <dbReference type="Proteomes" id="UP000033551"/>
    </source>
</evidence>
<protein>
    <submittedName>
        <fullName evidence="2">LuxR family transcriptional regulator</fullName>
    </submittedName>
</protein>
<dbReference type="PROSITE" id="PS50043">
    <property type="entry name" value="HTH_LUXR_2"/>
    <property type="match status" value="1"/>
</dbReference>
<evidence type="ECO:0000313" key="2">
    <source>
        <dbReference type="EMBL" id="KJY31347.1"/>
    </source>
</evidence>
<dbReference type="AlphaFoldDB" id="A0A0F4JAE8"/>
<accession>A0A0F4JAE8</accession>
<dbReference type="GO" id="GO:0003677">
    <property type="term" value="F:DNA binding"/>
    <property type="evidence" value="ECO:0007669"/>
    <property type="project" value="InterPro"/>
</dbReference>
<dbReference type="Pfam" id="PF00196">
    <property type="entry name" value="GerE"/>
    <property type="match status" value="1"/>
</dbReference>
<dbReference type="Proteomes" id="UP000033551">
    <property type="component" value="Unassembled WGS sequence"/>
</dbReference>
<comment type="caution">
    <text evidence="2">The sequence shown here is derived from an EMBL/GenBank/DDBJ whole genome shotgun (WGS) entry which is preliminary data.</text>
</comment>
<dbReference type="InterPro" id="IPR036388">
    <property type="entry name" value="WH-like_DNA-bd_sf"/>
</dbReference>
<dbReference type="InterPro" id="IPR000792">
    <property type="entry name" value="Tscrpt_reg_LuxR_C"/>
</dbReference>
<feature type="domain" description="HTH luxR-type" evidence="1">
    <location>
        <begin position="1"/>
        <end position="37"/>
    </location>
</feature>
<dbReference type="SMART" id="SM00421">
    <property type="entry name" value="HTH_LUXR"/>
    <property type="match status" value="1"/>
</dbReference>
<keyword evidence="3" id="KW-1185">Reference proteome</keyword>
<name>A0A0F4JAE8_9ACTN</name>
<dbReference type="GO" id="GO:0006355">
    <property type="term" value="P:regulation of DNA-templated transcription"/>
    <property type="evidence" value="ECO:0007669"/>
    <property type="project" value="InterPro"/>
</dbReference>
<dbReference type="InterPro" id="IPR016032">
    <property type="entry name" value="Sig_transdc_resp-reg_C-effctor"/>
</dbReference>
<proteinExistence type="predicted"/>
<dbReference type="Gene3D" id="1.10.10.10">
    <property type="entry name" value="Winged helix-like DNA-binding domain superfamily/Winged helix DNA-binding domain"/>
    <property type="match status" value="1"/>
</dbReference>